<evidence type="ECO:0000256" key="6">
    <source>
        <dbReference type="ARBA" id="ARBA00022989"/>
    </source>
</evidence>
<dbReference type="InterPro" id="IPR051088">
    <property type="entry name" value="PTS_Sugar-EIIC/EIIB"/>
</dbReference>
<keyword evidence="3 8" id="KW-1003">Cell membrane</keyword>
<feature type="transmembrane region" description="Helical" evidence="9">
    <location>
        <begin position="25"/>
        <end position="45"/>
    </location>
</feature>
<dbReference type="RefSeq" id="WP_012744398.1">
    <property type="nucleotide sequence ID" value="NZ_AP031452.1"/>
</dbReference>
<sequence length="437" mass="47016">MKEKFNEKVIPVILKFINTKAIQSIKNGMVTSMSPLIIGSIFLILSNFPVKAVVDVLESTGIKPVLDQVCGATFSISALIAVIGISYSYAKLENQEPLNCGIISLATFLILMPSSITTEGGEVVSGIINKTWTAGQGMIGAIIVGLIVPPIYCWFLKKNIRIKMPAGVPEGVTNAFSALIPAFVILTGAAVIHGICSIGFDTTGIEIIYKVVQTPLQKMTDSLGGAVLMCFTGPFLWFFGVHGSTVVGGIMTGLLQANSLANQAIIDSGVELTIANGGHIVTQQFYDQFINITGAGITIGLVMYMFFFAKSKQLKALGKLGIIPALFGINEPILFGAPVVMNPMLAIPFIGMPVIACLIQYFALYTGICPLYGATQIPWTCPPIISGFLLAGWKSALLQLVILCVSFFVYLPFIKKVDKMNLVQEKNQPVEDEDEDW</sequence>
<dbReference type="PIRSF" id="PIRSF006351">
    <property type="entry name" value="PTS_EIIC-Cellobiose"/>
    <property type="match status" value="1"/>
</dbReference>
<reference evidence="16" key="9">
    <citation type="submission" date="2021-10" db="EMBL/GenBank/DDBJ databases">
        <title>Collection of gut derived symbiotic bacterial strains cultured from healthy donors.</title>
        <authorList>
            <person name="Lin H."/>
            <person name="Littmann E."/>
            <person name="Claire K."/>
            <person name="Pamer E."/>
        </authorList>
    </citation>
    <scope>NUCLEOTIDE SEQUENCE</scope>
    <source>
        <strain evidence="16">MSK.22.92</strain>
    </source>
</reference>
<evidence type="ECO:0000259" key="10">
    <source>
        <dbReference type="PROSITE" id="PS51105"/>
    </source>
</evidence>
<reference evidence="18" key="8">
    <citation type="submission" date="2020-02" db="EMBL/GenBank/DDBJ databases">
        <authorList>
            <person name="Littmann E."/>
            <person name="Sorbara M."/>
        </authorList>
    </citation>
    <scope>NUCLEOTIDE SEQUENCE</scope>
    <source>
        <strain evidence="19">MSK.16.45</strain>
        <strain evidence="18">MSK.17.79</strain>
    </source>
</reference>
<evidence type="ECO:0000313" key="28">
    <source>
        <dbReference type="Proteomes" id="UP000095673"/>
    </source>
</evidence>
<reference evidence="17 34" key="4">
    <citation type="journal article" date="2019" name="Nat. Med.">
        <title>A library of human gut bacterial isolates paired with longitudinal multiomics data enables mechanistic microbiome research.</title>
        <authorList>
            <person name="Poyet M."/>
            <person name="Groussin M."/>
            <person name="Gibbons S.M."/>
            <person name="Avila-Pacheco J."/>
            <person name="Jiang X."/>
            <person name="Kearney S.M."/>
            <person name="Perrotta A.R."/>
            <person name="Berdy B."/>
            <person name="Zhao S."/>
            <person name="Lieberman T.D."/>
            <person name="Swanson P.K."/>
            <person name="Smith M."/>
            <person name="Roesemann S."/>
            <person name="Alexander J.E."/>
            <person name="Rich S.A."/>
            <person name="Livny J."/>
            <person name="Vlamakis H."/>
            <person name="Clish C."/>
            <person name="Bullock K."/>
            <person name="Deik A."/>
            <person name="Scott J."/>
            <person name="Pierce K.A."/>
            <person name="Xavier R.J."/>
            <person name="Alm E.J."/>
        </authorList>
    </citation>
    <scope>NUCLEOTIDE SEQUENCE [LARGE SCALE GENOMIC DNA]</scope>
    <source>
        <strain evidence="17 34">BIOML-A5</strain>
    </source>
</reference>
<dbReference type="InterPro" id="IPR004501">
    <property type="entry name" value="PTS_EIIC_3"/>
</dbReference>
<dbReference type="EMBL" id="JAJFBX010000018">
    <property type="protein sequence ID" value="MCC2747737.1"/>
    <property type="molecule type" value="Genomic_DNA"/>
</dbReference>
<dbReference type="EMBL" id="CYYW01000013">
    <property type="protein sequence ID" value="CUO29718.1"/>
    <property type="molecule type" value="Genomic_DNA"/>
</dbReference>
<evidence type="ECO:0000313" key="14">
    <source>
        <dbReference type="EMBL" id="CUP20676.1"/>
    </source>
</evidence>
<dbReference type="EMBL" id="JAAIMP010000016">
    <property type="protein sequence ID" value="NSC77782.1"/>
    <property type="molecule type" value="Genomic_DNA"/>
</dbReference>
<dbReference type="PANTHER" id="PTHR33989">
    <property type="match status" value="1"/>
</dbReference>
<evidence type="ECO:0000313" key="32">
    <source>
        <dbReference type="Proteomes" id="UP000324325"/>
    </source>
</evidence>
<dbReference type="EMBL" id="QSFZ01000022">
    <property type="protein sequence ID" value="RHA88787.1"/>
    <property type="molecule type" value="Genomic_DNA"/>
</dbReference>
<evidence type="ECO:0000313" key="25">
    <source>
        <dbReference type="Proteomes" id="UP000049472"/>
    </source>
</evidence>
<protein>
    <recommendedName>
        <fullName evidence="8">Permease IIC component</fullName>
    </recommendedName>
</protein>
<evidence type="ECO:0000256" key="2">
    <source>
        <dbReference type="ARBA" id="ARBA00022448"/>
    </source>
</evidence>
<evidence type="ECO:0000256" key="9">
    <source>
        <dbReference type="SAM" id="Phobius"/>
    </source>
</evidence>
<feature type="transmembrane region" description="Helical" evidence="9">
    <location>
        <begin position="289"/>
        <end position="308"/>
    </location>
</feature>
<evidence type="ECO:0000313" key="17">
    <source>
        <dbReference type="EMBL" id="MSD28107.1"/>
    </source>
</evidence>
<feature type="transmembrane region" description="Helical" evidence="9">
    <location>
        <begin position="223"/>
        <end position="241"/>
    </location>
</feature>
<dbReference type="EMBL" id="QSES01000052">
    <property type="protein sequence ID" value="RGZ87952.1"/>
    <property type="molecule type" value="Genomic_DNA"/>
</dbReference>
<comment type="function">
    <text evidence="8">The phosphoenolpyruvate-dependent sugar phosphotransferase system (PTS), a major carbohydrate active -transport system, catalyzes the phosphorylation of incoming sugar substrates concomitant with their translocation across the cell membrane.</text>
</comment>
<dbReference type="PANTHER" id="PTHR33989:SF4">
    <property type="entry name" value="PTS SYSTEM N,N'-DIACETYLCHITOBIOSE-SPECIFIC EIIC COMPONENT"/>
    <property type="match status" value="1"/>
</dbReference>
<evidence type="ECO:0000313" key="20">
    <source>
        <dbReference type="EMBL" id="RGZ87952.1"/>
    </source>
</evidence>
<keyword evidence="4 8" id="KW-0762">Sugar transport</keyword>
<evidence type="ECO:0000313" key="27">
    <source>
        <dbReference type="Proteomes" id="UP000095602"/>
    </source>
</evidence>
<dbReference type="Proteomes" id="UP001197847">
    <property type="component" value="Unassembled WGS sequence"/>
</dbReference>
<dbReference type="EMBL" id="WKQV01000040">
    <property type="protein sequence ID" value="MSD28107.1"/>
    <property type="molecule type" value="Genomic_DNA"/>
</dbReference>
<dbReference type="GO" id="GO:0008982">
    <property type="term" value="F:protein-N(PI)-phosphohistidine-sugar phosphotransferase activity"/>
    <property type="evidence" value="ECO:0007669"/>
    <property type="project" value="UniProtKB-UniRule"/>
</dbReference>
<dbReference type="PROSITE" id="PS51105">
    <property type="entry name" value="PTS_EIIC_TYPE_3"/>
    <property type="match status" value="1"/>
</dbReference>
<keyword evidence="7 8" id="KW-0472">Membrane</keyword>
<dbReference type="NCBIfam" id="TIGR00410">
    <property type="entry name" value="lacE"/>
    <property type="match status" value="1"/>
</dbReference>
<reference evidence="18" key="7">
    <citation type="journal article" date="2020" name="Cell Host Microbe">
        <title>Functional and Genomic Variation between Human-Derived Isolates of Lachnospiraceae Reveals Inter- and Intra-Species Diversity.</title>
        <authorList>
            <person name="Sorbara M.T."/>
            <person name="Littmann E.R."/>
            <person name="Fontana E."/>
            <person name="Moody T.U."/>
            <person name="Kohout C.E."/>
            <person name="Gjonbalaj M."/>
            <person name="Eaton V."/>
            <person name="Seok R."/>
            <person name="Leiner I.M."/>
            <person name="Pamer E.G."/>
        </authorList>
    </citation>
    <scope>NUCLEOTIDE SEQUENCE</scope>
    <source>
        <strain evidence="19">MSK.16.45</strain>
        <strain evidence="18">MSK.17.79</strain>
    </source>
</reference>
<dbReference type="EMBL" id="VSTG01000018">
    <property type="protein sequence ID" value="TYL56565.1"/>
    <property type="molecule type" value="Genomic_DNA"/>
</dbReference>
<dbReference type="Proteomes" id="UP000283501">
    <property type="component" value="Unassembled WGS sequence"/>
</dbReference>
<accession>A0A0M6WW76</accession>
<feature type="transmembrane region" description="Helical" evidence="9">
    <location>
        <begin position="65"/>
        <end position="90"/>
    </location>
</feature>
<feature type="transmembrane region" description="Helical" evidence="9">
    <location>
        <begin position="97"/>
        <end position="116"/>
    </location>
</feature>
<dbReference type="GO" id="GO:1901264">
    <property type="term" value="P:carbohydrate derivative transport"/>
    <property type="evidence" value="ECO:0007669"/>
    <property type="project" value="TreeGrafter"/>
</dbReference>
<dbReference type="Proteomes" id="UP000095602">
    <property type="component" value="Unassembled WGS sequence"/>
</dbReference>
<name>A0A0M6WW76_9FIRM</name>
<dbReference type="EMBL" id="CYXM01000015">
    <property type="protein sequence ID" value="CUN23211.1"/>
    <property type="molecule type" value="Genomic_DNA"/>
</dbReference>
<dbReference type="EMBL" id="VSTF01000019">
    <property type="protein sequence ID" value="TYL57357.1"/>
    <property type="molecule type" value="Genomic_DNA"/>
</dbReference>
<dbReference type="AlphaFoldDB" id="A0A0M6WW76"/>
<dbReference type="GO" id="GO:0005886">
    <property type="term" value="C:plasma membrane"/>
    <property type="evidence" value="ECO:0007669"/>
    <property type="project" value="UniProtKB-SubCell"/>
</dbReference>
<dbReference type="EMBL" id="CZAJ01000022">
    <property type="protein sequence ID" value="CUP20676.1"/>
    <property type="molecule type" value="Genomic_DNA"/>
</dbReference>
<dbReference type="Proteomes" id="UP000283721">
    <property type="component" value="Unassembled WGS sequence"/>
</dbReference>
<dbReference type="GO" id="GO:0009401">
    <property type="term" value="P:phosphoenolpyruvate-dependent sugar phosphotransferase system"/>
    <property type="evidence" value="ECO:0007669"/>
    <property type="project" value="InterPro"/>
</dbReference>
<dbReference type="Pfam" id="PF02378">
    <property type="entry name" value="PTS_EIIC"/>
    <property type="match status" value="1"/>
</dbReference>
<dbReference type="InterPro" id="IPR003352">
    <property type="entry name" value="PTS_EIIC"/>
</dbReference>
<evidence type="ECO:0000313" key="18">
    <source>
        <dbReference type="EMBL" id="NSC28405.1"/>
    </source>
</evidence>
<reference evidence="25" key="1">
    <citation type="submission" date="2015-05" db="EMBL/GenBank/DDBJ databases">
        <authorList>
            <consortium name="Pathogen Informatics"/>
        </authorList>
    </citation>
    <scope>NUCLEOTIDE SEQUENCE [LARGE SCALE GENOMIC DNA]</scope>
    <source>
        <strain evidence="13 26">2789STDY5608860</strain>
        <strain evidence="14 27">2789STDY5834884</strain>
        <strain evidence="12 28">2789STDY5834968</strain>
        <strain evidence="25">T1-815</strain>
    </source>
</reference>
<feature type="transmembrane region" description="Helical" evidence="9">
    <location>
        <begin position="320"/>
        <end position="339"/>
    </location>
</feature>
<dbReference type="EMBL" id="QSKY01000003">
    <property type="protein sequence ID" value="RHF06930.1"/>
    <property type="molecule type" value="Genomic_DNA"/>
</dbReference>
<evidence type="ECO:0000256" key="8">
    <source>
        <dbReference type="PIRNR" id="PIRNR006351"/>
    </source>
</evidence>
<dbReference type="Proteomes" id="UP001193670">
    <property type="component" value="Unassembled WGS sequence"/>
</dbReference>
<dbReference type="Proteomes" id="UP000324327">
    <property type="component" value="Unassembled WGS sequence"/>
</dbReference>
<dbReference type="OMA" id="IFTQQFF"/>
<feature type="transmembrane region" description="Helical" evidence="9">
    <location>
        <begin position="136"/>
        <end position="155"/>
    </location>
</feature>
<dbReference type="Proteomes" id="UP001197741">
    <property type="component" value="Unassembled WGS sequence"/>
</dbReference>
<dbReference type="EMBL" id="JAAILW010000039">
    <property type="protein sequence ID" value="NSC28405.1"/>
    <property type="molecule type" value="Genomic_DNA"/>
</dbReference>
<evidence type="ECO:0000313" key="33">
    <source>
        <dbReference type="Proteomes" id="UP000324327"/>
    </source>
</evidence>
<feature type="transmembrane region" description="Helical" evidence="9">
    <location>
        <begin position="396"/>
        <end position="414"/>
    </location>
</feature>
<reference evidence="15" key="10">
    <citation type="submission" date="2021-10" db="EMBL/GenBank/DDBJ databases">
        <title>Collection of gut derived symbiotic bacterial strains cultured from healthy donors.</title>
        <authorList>
            <person name="Lin H."/>
            <person name="Littmann E."/>
            <person name="Kohout C."/>
            <person name="Pamer E.G."/>
        </authorList>
    </citation>
    <scope>NUCLEOTIDE SEQUENCE</scope>
    <source>
        <strain evidence="15">DFI.7.28A</strain>
    </source>
</reference>
<reference evidence="29 30" key="3">
    <citation type="submission" date="2018-08" db="EMBL/GenBank/DDBJ databases">
        <title>A genome reference for cultivated species of the human gut microbiota.</title>
        <authorList>
            <person name="Zou Y."/>
            <person name="Xue W."/>
            <person name="Luo G."/>
        </authorList>
    </citation>
    <scope>NUCLEOTIDE SEQUENCE [LARGE SCALE GENOMIC DNA]</scope>
    <source>
        <strain evidence="22 29">AM26-2LB</strain>
        <strain evidence="21 31">AM42-17AT</strain>
        <strain evidence="20 30">AM47-6BH</strain>
    </source>
</reference>
<evidence type="ECO:0000256" key="7">
    <source>
        <dbReference type="ARBA" id="ARBA00023136"/>
    </source>
</evidence>
<reference evidence="32 33" key="5">
    <citation type="submission" date="2019-08" db="EMBL/GenBank/DDBJ databases">
        <authorList>
            <person name="Duncan S."/>
            <person name="Walker A."/>
        </authorList>
    </citation>
    <scope>NUCLEOTIDE SEQUENCE [LARGE SCALE GENOMIC DNA]</scope>
    <source>
        <strain evidence="23 32">L2-21</strain>
        <strain evidence="24 33">T3WBe13</strain>
    </source>
</reference>
<dbReference type="GeneID" id="86990293"/>
<dbReference type="Proteomes" id="UP000049472">
    <property type="component" value="Unassembled WGS sequence"/>
</dbReference>
<evidence type="ECO:0000313" key="16">
    <source>
        <dbReference type="EMBL" id="MCC2747737.1"/>
    </source>
</evidence>
<feature type="domain" description="PTS EIIC type-3" evidence="10">
    <location>
        <begin position="5"/>
        <end position="413"/>
    </location>
</feature>
<evidence type="ECO:0000313" key="15">
    <source>
        <dbReference type="EMBL" id="MCB6961827.1"/>
    </source>
</evidence>
<reference evidence="32 33" key="6">
    <citation type="submission" date="2019-09" db="EMBL/GenBank/DDBJ databases">
        <title>Strain-level analysis of Eubacterium rectale using genomes from metagenomes.</title>
        <authorList>
            <person name="Karcher N."/>
            <person name="Segata N."/>
        </authorList>
    </citation>
    <scope>NUCLEOTIDE SEQUENCE [LARGE SCALE GENOMIC DNA]</scope>
    <source>
        <strain evidence="23 32">L2-21</strain>
        <strain evidence="24 33">T3WBe13</strain>
    </source>
</reference>
<evidence type="ECO:0000313" key="24">
    <source>
        <dbReference type="EMBL" id="TYL57357.1"/>
    </source>
</evidence>
<dbReference type="EMBL" id="CVRQ01000028">
    <property type="protein sequence ID" value="CRL41053.1"/>
    <property type="molecule type" value="Genomic_DNA"/>
</dbReference>
<reference evidence="11" key="2">
    <citation type="submission" date="2015-05" db="EMBL/GenBank/DDBJ databases">
        <authorList>
            <person name="Wang D.B."/>
            <person name="Wang M."/>
        </authorList>
    </citation>
    <scope>NUCLEOTIDE SEQUENCE [LARGE SCALE GENOMIC DNA]</scope>
    <source>
        <strain evidence="11">T1-815</strain>
    </source>
</reference>
<evidence type="ECO:0000313" key="29">
    <source>
        <dbReference type="Proteomes" id="UP000283501"/>
    </source>
</evidence>
<comment type="subcellular location">
    <subcellularLocation>
        <location evidence="1">Cell membrane</location>
        <topology evidence="1">Multi-pass membrane protein</topology>
    </subcellularLocation>
</comment>
<keyword evidence="5 9" id="KW-0812">Transmembrane</keyword>
<evidence type="ECO:0000256" key="4">
    <source>
        <dbReference type="ARBA" id="ARBA00022597"/>
    </source>
</evidence>
<evidence type="ECO:0000313" key="11">
    <source>
        <dbReference type="EMBL" id="CRL41053.1"/>
    </source>
</evidence>
<keyword evidence="25" id="KW-1185">Reference proteome</keyword>
<dbReference type="Proteomes" id="UP000095673">
    <property type="component" value="Unassembled WGS sequence"/>
</dbReference>
<dbReference type="InterPro" id="IPR004796">
    <property type="entry name" value="PTS_IIC_cello"/>
</dbReference>
<evidence type="ECO:0000313" key="19">
    <source>
        <dbReference type="EMBL" id="NSC77782.1"/>
    </source>
</evidence>
<evidence type="ECO:0000313" key="34">
    <source>
        <dbReference type="Proteomes" id="UP000465607"/>
    </source>
</evidence>
<evidence type="ECO:0000256" key="1">
    <source>
        <dbReference type="ARBA" id="ARBA00004651"/>
    </source>
</evidence>
<dbReference type="Proteomes" id="UP000095384">
    <property type="component" value="Unassembled WGS sequence"/>
</dbReference>
<dbReference type="Proteomes" id="UP001193756">
    <property type="component" value="Unassembled WGS sequence"/>
</dbReference>
<evidence type="ECO:0000256" key="3">
    <source>
        <dbReference type="ARBA" id="ARBA00022475"/>
    </source>
</evidence>
<evidence type="ECO:0000313" key="26">
    <source>
        <dbReference type="Proteomes" id="UP000095384"/>
    </source>
</evidence>
<keyword evidence="2 8" id="KW-0813">Transport</keyword>
<keyword evidence="6 9" id="KW-1133">Transmembrane helix</keyword>
<organism evidence="11 25">
    <name type="scientific">Agathobacter rectalis</name>
    <dbReference type="NCBI Taxonomy" id="39491"/>
    <lineage>
        <taxon>Bacteria</taxon>
        <taxon>Bacillati</taxon>
        <taxon>Bacillota</taxon>
        <taxon>Clostridia</taxon>
        <taxon>Lachnospirales</taxon>
        <taxon>Lachnospiraceae</taxon>
        <taxon>Agathobacter</taxon>
    </lineage>
</organism>
<evidence type="ECO:0000313" key="12">
    <source>
        <dbReference type="EMBL" id="CUN23211.1"/>
    </source>
</evidence>
<dbReference type="Proteomes" id="UP000324325">
    <property type="component" value="Unassembled WGS sequence"/>
</dbReference>
<evidence type="ECO:0000313" key="23">
    <source>
        <dbReference type="EMBL" id="TYL56565.1"/>
    </source>
</evidence>
<gene>
    <name evidence="12" type="primary">gmuC</name>
    <name evidence="22" type="ORF">DW703_02865</name>
    <name evidence="21" type="ORF">DW912_15110</name>
    <name evidence="20" type="ORF">DW967_16510</name>
    <name evidence="13" type="ORF">ERS852417_01999</name>
    <name evidence="14" type="ORF">ERS852497_02211</name>
    <name evidence="12" type="ORF">ERS852580_02728</name>
    <name evidence="24" type="ORF">FYL31_13230</name>
    <name evidence="23" type="ORF">FYL37_12210</name>
    <name evidence="19" type="ORF">G4312_10920</name>
    <name evidence="18" type="ORF">G4319_13940</name>
    <name evidence="17" type="ORF">GKE44_13465</name>
    <name evidence="15" type="ORF">LIZ82_13150</name>
    <name evidence="16" type="ORF">LK487_11985</name>
    <name evidence="11" type="ORF">T1815_25591</name>
</gene>
<dbReference type="Proteomes" id="UP000465607">
    <property type="component" value="Unassembled WGS sequence"/>
</dbReference>
<evidence type="ECO:0000313" key="30">
    <source>
        <dbReference type="Proteomes" id="UP000283721"/>
    </source>
</evidence>
<proteinExistence type="predicted"/>
<evidence type="ECO:0000313" key="22">
    <source>
        <dbReference type="EMBL" id="RHF06930.1"/>
    </source>
</evidence>
<dbReference type="EMBL" id="JAJCJQ010000025">
    <property type="protein sequence ID" value="MCB6961827.1"/>
    <property type="molecule type" value="Genomic_DNA"/>
</dbReference>
<dbReference type="Proteomes" id="UP000286220">
    <property type="component" value="Unassembled WGS sequence"/>
</dbReference>
<evidence type="ECO:0000313" key="31">
    <source>
        <dbReference type="Proteomes" id="UP000286220"/>
    </source>
</evidence>
<evidence type="ECO:0000313" key="21">
    <source>
        <dbReference type="EMBL" id="RHA88787.1"/>
    </source>
</evidence>
<feature type="transmembrane region" description="Helical" evidence="9">
    <location>
        <begin position="345"/>
        <end position="364"/>
    </location>
</feature>
<evidence type="ECO:0000313" key="13">
    <source>
        <dbReference type="EMBL" id="CUO29718.1"/>
    </source>
</evidence>
<evidence type="ECO:0000256" key="5">
    <source>
        <dbReference type="ARBA" id="ARBA00022692"/>
    </source>
</evidence>
<dbReference type="OrthoDB" id="1641940at2"/>